<feature type="domain" description="Integrase catalytic" evidence="1">
    <location>
        <begin position="135"/>
        <end position="299"/>
    </location>
</feature>
<dbReference type="InterPro" id="IPR025948">
    <property type="entry name" value="HTH-like_dom"/>
</dbReference>
<evidence type="ECO:0000313" key="3">
    <source>
        <dbReference type="EMBL" id="SKA12554.1"/>
    </source>
</evidence>
<dbReference type="Gene3D" id="3.30.420.10">
    <property type="entry name" value="Ribonuclease H-like superfamily/Ribonuclease H"/>
    <property type="match status" value="1"/>
</dbReference>
<dbReference type="STRING" id="28122.SAMN02745108_01797"/>
<dbReference type="NCBIfam" id="NF033516">
    <property type="entry name" value="transpos_IS3"/>
    <property type="match status" value="1"/>
</dbReference>
<evidence type="ECO:0000259" key="1">
    <source>
        <dbReference type="PROSITE" id="PS50994"/>
    </source>
</evidence>
<dbReference type="AlphaFoldDB" id="A0A1T4P4R6"/>
<sequence>KKDPGVDVSALRNREKTEIVNALKDRFGLGQLLARLDLPRSVFYYNLKHANDRAIKDRDSLEFVQIAFQASKKRYGYRRIRKVLKDEGRTLSEKVIRRVMRENGLAAYRPRKRKYSSYRGEISPAVPNLINRDFHADRPNEKWLTDITEFPLSDGKLYLSPMIDCFDGKPVCWTIGESPDSRLVNRMLDKALGQLHDGEKPIVHTDRGCHYRWPGWIKRMNDAELKRSMSKKGCSPDNSACEGFFGIVKNELFYNRDLAGVTKNEFKKELNEYLEWFCKDRIKMSLGGMSPDDYRKSLNLI</sequence>
<dbReference type="GO" id="GO:0015074">
    <property type="term" value="P:DNA integration"/>
    <property type="evidence" value="ECO:0007669"/>
    <property type="project" value="InterPro"/>
</dbReference>
<dbReference type="PANTHER" id="PTHR46889">
    <property type="entry name" value="TRANSPOSASE INSF FOR INSERTION SEQUENCE IS3B-RELATED"/>
    <property type="match status" value="1"/>
</dbReference>
<feature type="non-terminal residue" evidence="2">
    <location>
        <position position="1"/>
    </location>
</feature>
<dbReference type="RefSeq" id="WP_078776669.1">
    <property type="nucleotide sequence ID" value="NZ_FUWU01000031.1"/>
</dbReference>
<protein>
    <submittedName>
        <fullName evidence="2">Transposase InsO and inactivated derivatives</fullName>
    </submittedName>
</protein>
<evidence type="ECO:0000313" key="4">
    <source>
        <dbReference type="Proteomes" id="UP000190449"/>
    </source>
</evidence>
<dbReference type="EMBL" id="FUWU01000066">
    <property type="protein sequence ID" value="SKA12554.1"/>
    <property type="molecule type" value="Genomic_DNA"/>
</dbReference>
<gene>
    <name evidence="2" type="ORF">SAMN02745108_01797</name>
    <name evidence="3" type="ORF">SAMN02745108_02610</name>
</gene>
<dbReference type="Pfam" id="PF13276">
    <property type="entry name" value="HTH_21"/>
    <property type="match status" value="1"/>
</dbReference>
<dbReference type="Pfam" id="PF00665">
    <property type="entry name" value="rve"/>
    <property type="match status" value="1"/>
</dbReference>
<proteinExistence type="predicted"/>
<dbReference type="Pfam" id="PF13333">
    <property type="entry name" value="rve_2"/>
    <property type="match status" value="1"/>
</dbReference>
<dbReference type="InterPro" id="IPR048020">
    <property type="entry name" value="Transpos_IS3"/>
</dbReference>
<reference evidence="2 4" key="1">
    <citation type="submission" date="2017-02" db="EMBL/GenBank/DDBJ databases">
        <authorList>
            <person name="Peterson S.W."/>
        </authorList>
    </citation>
    <scope>NUCLEOTIDE SEQUENCE [LARGE SCALE GENOMIC DNA]</scope>
    <source>
        <strain evidence="2 4">ATCC 43854</strain>
    </source>
</reference>
<dbReference type="InterPro" id="IPR036397">
    <property type="entry name" value="RNaseH_sf"/>
</dbReference>
<dbReference type="Proteomes" id="UP000190449">
    <property type="component" value="Unassembled WGS sequence"/>
</dbReference>
<dbReference type="SUPFAM" id="SSF53098">
    <property type="entry name" value="Ribonuclease H-like"/>
    <property type="match status" value="1"/>
</dbReference>
<dbReference type="InterPro" id="IPR050900">
    <property type="entry name" value="Transposase_IS3/IS150/IS904"/>
</dbReference>
<evidence type="ECO:0000313" key="2">
    <source>
        <dbReference type="EMBL" id="SJZ86317.1"/>
    </source>
</evidence>
<organism evidence="2 4">
    <name type="scientific">Fibrobacter intestinalis</name>
    <dbReference type="NCBI Taxonomy" id="28122"/>
    <lineage>
        <taxon>Bacteria</taxon>
        <taxon>Pseudomonadati</taxon>
        <taxon>Fibrobacterota</taxon>
        <taxon>Fibrobacteria</taxon>
        <taxon>Fibrobacterales</taxon>
        <taxon>Fibrobacteraceae</taxon>
        <taxon>Fibrobacter</taxon>
    </lineage>
</organism>
<dbReference type="PROSITE" id="PS50994">
    <property type="entry name" value="INTEGRASE"/>
    <property type="match status" value="1"/>
</dbReference>
<dbReference type="InterPro" id="IPR001584">
    <property type="entry name" value="Integrase_cat-core"/>
</dbReference>
<dbReference type="PANTHER" id="PTHR46889:SF4">
    <property type="entry name" value="TRANSPOSASE INSO FOR INSERTION SEQUENCE ELEMENT IS911B-RELATED"/>
    <property type="match status" value="1"/>
</dbReference>
<dbReference type="GO" id="GO:0003676">
    <property type="term" value="F:nucleic acid binding"/>
    <property type="evidence" value="ECO:0007669"/>
    <property type="project" value="InterPro"/>
</dbReference>
<dbReference type="EMBL" id="FUWU01000031">
    <property type="protein sequence ID" value="SJZ86317.1"/>
    <property type="molecule type" value="Genomic_DNA"/>
</dbReference>
<dbReference type="InterPro" id="IPR012337">
    <property type="entry name" value="RNaseH-like_sf"/>
</dbReference>
<accession>A0A1T4P4R6</accession>
<name>A0A1T4P4R6_9BACT</name>